<dbReference type="SUPFAM" id="SSF52833">
    <property type="entry name" value="Thioredoxin-like"/>
    <property type="match status" value="1"/>
</dbReference>
<dbReference type="InterPro" id="IPR014440">
    <property type="entry name" value="HCCAis_GSTk"/>
</dbReference>
<dbReference type="FunFam" id="3.40.30.10:FF:000096">
    <property type="entry name" value="Glutathione S-transferase kappa"/>
    <property type="match status" value="1"/>
</dbReference>
<dbReference type="InterPro" id="IPR001853">
    <property type="entry name" value="DSBA-like_thioredoxin_dom"/>
</dbReference>
<dbReference type="PANTHER" id="PTHR42943:SF2">
    <property type="entry name" value="GLUTATHIONE S-TRANSFERASE KAPPA 1"/>
    <property type="match status" value="1"/>
</dbReference>
<dbReference type="Proteomes" id="UP000035681">
    <property type="component" value="Unplaced"/>
</dbReference>
<dbReference type="GO" id="GO:0004364">
    <property type="term" value="F:glutathione transferase activity"/>
    <property type="evidence" value="ECO:0007669"/>
    <property type="project" value="UniProtKB-UniRule"/>
</dbReference>
<dbReference type="GO" id="GO:0005777">
    <property type="term" value="C:peroxisome"/>
    <property type="evidence" value="ECO:0007669"/>
    <property type="project" value="TreeGrafter"/>
</dbReference>
<dbReference type="PIRSF" id="PIRSF006386">
    <property type="entry name" value="HCCAis_GSTk"/>
    <property type="match status" value="1"/>
</dbReference>
<dbReference type="InterPro" id="IPR051924">
    <property type="entry name" value="GST_Kappa/NadH"/>
</dbReference>
<dbReference type="Gene3D" id="3.40.30.10">
    <property type="entry name" value="Glutaredoxin"/>
    <property type="match status" value="1"/>
</dbReference>
<evidence type="ECO:0000256" key="4">
    <source>
        <dbReference type="PIRNR" id="PIRNR006386"/>
    </source>
</evidence>
<feature type="domain" description="DSBA-like thioredoxin" evidence="6">
    <location>
        <begin position="5"/>
        <end position="204"/>
    </location>
</feature>
<feature type="active site" description="Nucleophile" evidence="5">
    <location>
        <position position="13"/>
    </location>
</feature>
<evidence type="ECO:0000313" key="7">
    <source>
        <dbReference type="Proteomes" id="UP000035681"/>
    </source>
</evidence>
<evidence type="ECO:0000256" key="1">
    <source>
        <dbReference type="ARBA" id="ARBA00006494"/>
    </source>
</evidence>
<evidence type="ECO:0000313" key="8">
    <source>
        <dbReference type="WBParaSite" id="SSTP_0000009400.1"/>
    </source>
</evidence>
<comment type="catalytic activity">
    <reaction evidence="3 4">
        <text>RX + glutathione = an S-substituted glutathione + a halide anion + H(+)</text>
        <dbReference type="Rhea" id="RHEA:16437"/>
        <dbReference type="ChEBI" id="CHEBI:15378"/>
        <dbReference type="ChEBI" id="CHEBI:16042"/>
        <dbReference type="ChEBI" id="CHEBI:17792"/>
        <dbReference type="ChEBI" id="CHEBI:57925"/>
        <dbReference type="ChEBI" id="CHEBI:90779"/>
        <dbReference type="EC" id="2.5.1.18"/>
    </reaction>
</comment>
<keyword evidence="7" id="KW-1185">Reference proteome</keyword>
<dbReference type="Pfam" id="PF01323">
    <property type="entry name" value="DSBA"/>
    <property type="match status" value="1"/>
</dbReference>
<evidence type="ECO:0000256" key="5">
    <source>
        <dbReference type="PIRSR" id="PIRSR006386-1"/>
    </source>
</evidence>
<dbReference type="AlphaFoldDB" id="A0A0K0DS85"/>
<dbReference type="PANTHER" id="PTHR42943">
    <property type="entry name" value="GLUTATHIONE S-TRANSFERASE KAPPA"/>
    <property type="match status" value="1"/>
</dbReference>
<organism evidence="8">
    <name type="scientific">Strongyloides stercoralis</name>
    <name type="common">Threadworm</name>
    <dbReference type="NCBI Taxonomy" id="6248"/>
    <lineage>
        <taxon>Eukaryota</taxon>
        <taxon>Metazoa</taxon>
        <taxon>Ecdysozoa</taxon>
        <taxon>Nematoda</taxon>
        <taxon>Chromadorea</taxon>
        <taxon>Rhabditida</taxon>
        <taxon>Tylenchina</taxon>
        <taxon>Panagrolaimomorpha</taxon>
        <taxon>Strongyloidoidea</taxon>
        <taxon>Strongyloididae</taxon>
        <taxon>Strongyloides</taxon>
    </lineage>
</organism>
<dbReference type="GO" id="GO:0006749">
    <property type="term" value="P:glutathione metabolic process"/>
    <property type="evidence" value="ECO:0007669"/>
    <property type="project" value="TreeGrafter"/>
</dbReference>
<evidence type="ECO:0000259" key="6">
    <source>
        <dbReference type="Pfam" id="PF01323"/>
    </source>
</evidence>
<dbReference type="GO" id="GO:0004602">
    <property type="term" value="F:glutathione peroxidase activity"/>
    <property type="evidence" value="ECO:0007669"/>
    <property type="project" value="TreeGrafter"/>
</dbReference>
<dbReference type="GO" id="GO:0005739">
    <property type="term" value="C:mitochondrion"/>
    <property type="evidence" value="ECO:0007669"/>
    <property type="project" value="TreeGrafter"/>
</dbReference>
<accession>A0A0K0DS85</accession>
<dbReference type="WBParaSite" id="TCONS_00007366.p1">
    <property type="protein sequence ID" value="TCONS_00007366.p1"/>
    <property type="gene ID" value="XLOC_005398"/>
</dbReference>
<sequence length="225" mass="25929">MLPKITLYYDVISPYSWIAFETLLRYQKKEYFDLILKPIFLGGVMKETSNRPPAMVPAKGRYMEKDLDMMSRYYGMKLVQPKDFFDTAITKGTLNAVRFLAAIEKEDSKYLVPASREFWKRLWLRQESAHEESDFLEVGDKIGLKKESIDGVLKKMSSPSIKDVIKNNTAEAIADGAFGAPWIKVEKANGERHSFFGSDRMPQICFFIEKPFLGPLIEEECRSKI</sequence>
<proteinExistence type="inferred from homology"/>
<dbReference type="InterPro" id="IPR036249">
    <property type="entry name" value="Thioredoxin-like_sf"/>
</dbReference>
<dbReference type="EC" id="2.5.1.18" evidence="4"/>
<comment type="similarity">
    <text evidence="1 4">Belongs to the GST superfamily. Kappa family.</text>
</comment>
<evidence type="ECO:0000256" key="2">
    <source>
        <dbReference type="ARBA" id="ARBA00022679"/>
    </source>
</evidence>
<dbReference type="WBParaSite" id="SSTP_0000009400.1">
    <property type="protein sequence ID" value="SSTP_0000009400.1"/>
    <property type="gene ID" value="SSTP_0000009400"/>
</dbReference>
<reference evidence="8" key="1">
    <citation type="submission" date="2015-08" db="UniProtKB">
        <authorList>
            <consortium name="WormBaseParasite"/>
        </authorList>
    </citation>
    <scope>IDENTIFICATION</scope>
</reference>
<evidence type="ECO:0000256" key="3">
    <source>
        <dbReference type="ARBA" id="ARBA00047960"/>
    </source>
</evidence>
<dbReference type="STRING" id="6248.A0A0K0DS85"/>
<protein>
    <recommendedName>
        <fullName evidence="4">Glutathione S-transferase kappa</fullName>
        <ecNumber evidence="4">2.5.1.18</ecNumber>
    </recommendedName>
</protein>
<name>A0A0K0DS85_STRER</name>
<keyword evidence="2 4" id="KW-0808">Transferase</keyword>